<keyword evidence="6 10" id="KW-0472">Membrane</keyword>
<dbReference type="CDD" id="cd00637">
    <property type="entry name" value="7tm_classA_rhodopsin-like"/>
    <property type="match status" value="1"/>
</dbReference>
<feature type="transmembrane region" description="Helical" evidence="10">
    <location>
        <begin position="120"/>
        <end position="140"/>
    </location>
</feature>
<dbReference type="PROSITE" id="PS50262">
    <property type="entry name" value="G_PROTEIN_RECEP_F1_2"/>
    <property type="match status" value="1"/>
</dbReference>
<dbReference type="Gene3D" id="1.20.1070.10">
    <property type="entry name" value="Rhodopsin 7-helix transmembrane proteins"/>
    <property type="match status" value="1"/>
</dbReference>
<dbReference type="PANTHER" id="PTHR24228:SF59">
    <property type="entry name" value="NEUROPEPTIDE RECEPTOR 15"/>
    <property type="match status" value="1"/>
</dbReference>
<keyword evidence="13" id="KW-1185">Reference proteome</keyword>
<reference evidence="12 13" key="1">
    <citation type="submission" date="2021-04" db="EMBL/GenBank/DDBJ databases">
        <authorList>
            <person name="Bliznina A."/>
        </authorList>
    </citation>
    <scope>NUCLEOTIDE SEQUENCE [LARGE SCALE GENOMIC DNA]</scope>
</reference>
<protein>
    <submittedName>
        <fullName evidence="12">Oidioi.mRNA.OKI2018_I69.PAR.g10426.t1.cds</fullName>
    </submittedName>
</protein>
<keyword evidence="8" id="KW-0807">Transducer</keyword>
<organism evidence="12 13">
    <name type="scientific">Oikopleura dioica</name>
    <name type="common">Tunicate</name>
    <dbReference type="NCBI Taxonomy" id="34765"/>
    <lineage>
        <taxon>Eukaryota</taxon>
        <taxon>Metazoa</taxon>
        <taxon>Chordata</taxon>
        <taxon>Tunicata</taxon>
        <taxon>Appendicularia</taxon>
        <taxon>Copelata</taxon>
        <taxon>Oikopleuridae</taxon>
        <taxon>Oikopleura</taxon>
    </lineage>
</organism>
<feature type="domain" description="G-protein coupled receptors family 1 profile" evidence="11">
    <location>
        <begin position="7"/>
        <end position="284"/>
    </location>
</feature>
<keyword evidence="2" id="KW-1003">Cell membrane</keyword>
<evidence type="ECO:0000256" key="5">
    <source>
        <dbReference type="ARBA" id="ARBA00023040"/>
    </source>
</evidence>
<evidence type="ECO:0000313" key="13">
    <source>
        <dbReference type="Proteomes" id="UP001158576"/>
    </source>
</evidence>
<dbReference type="InterPro" id="IPR000276">
    <property type="entry name" value="GPCR_Rhodpsn"/>
</dbReference>
<evidence type="ECO:0000256" key="10">
    <source>
        <dbReference type="SAM" id="Phobius"/>
    </source>
</evidence>
<evidence type="ECO:0000256" key="4">
    <source>
        <dbReference type="ARBA" id="ARBA00022989"/>
    </source>
</evidence>
<dbReference type="Proteomes" id="UP001158576">
    <property type="component" value="Chromosome PAR"/>
</dbReference>
<evidence type="ECO:0000256" key="7">
    <source>
        <dbReference type="ARBA" id="ARBA00023170"/>
    </source>
</evidence>
<feature type="transmembrane region" description="Helical" evidence="10">
    <location>
        <begin position="265"/>
        <end position="286"/>
    </location>
</feature>
<evidence type="ECO:0000256" key="6">
    <source>
        <dbReference type="ARBA" id="ARBA00023136"/>
    </source>
</evidence>
<dbReference type="SUPFAM" id="SSF81321">
    <property type="entry name" value="Family A G protein-coupled receptor-like"/>
    <property type="match status" value="1"/>
</dbReference>
<evidence type="ECO:0000256" key="2">
    <source>
        <dbReference type="ARBA" id="ARBA00022475"/>
    </source>
</evidence>
<evidence type="ECO:0000313" key="12">
    <source>
        <dbReference type="EMBL" id="CAG5083639.1"/>
    </source>
</evidence>
<evidence type="ECO:0000259" key="11">
    <source>
        <dbReference type="PROSITE" id="PS50262"/>
    </source>
</evidence>
<keyword evidence="5" id="KW-0297">G-protein coupled receptor</keyword>
<evidence type="ECO:0000256" key="8">
    <source>
        <dbReference type="ARBA" id="ARBA00023224"/>
    </source>
</evidence>
<feature type="transmembrane region" description="Helical" evidence="10">
    <location>
        <begin position="27"/>
        <end position="53"/>
    </location>
</feature>
<proteinExistence type="predicted"/>
<evidence type="ECO:0000256" key="1">
    <source>
        <dbReference type="ARBA" id="ARBA00004651"/>
    </source>
</evidence>
<keyword evidence="7" id="KW-0675">Receptor</keyword>
<feature type="region of interest" description="Disordered" evidence="9">
    <location>
        <begin position="432"/>
        <end position="458"/>
    </location>
</feature>
<dbReference type="PANTHER" id="PTHR24228">
    <property type="entry name" value="B2 BRADYKININ RECEPTOR/ANGIOTENSIN II RECEPTOR"/>
    <property type="match status" value="1"/>
</dbReference>
<feature type="compositionally biased region" description="Acidic residues" evidence="9">
    <location>
        <begin position="448"/>
        <end position="458"/>
    </location>
</feature>
<dbReference type="Pfam" id="PF00001">
    <property type="entry name" value="7tm_1"/>
    <property type="match status" value="1"/>
</dbReference>
<feature type="transmembrane region" description="Helical" evidence="10">
    <location>
        <begin position="73"/>
        <end position="94"/>
    </location>
</feature>
<accession>A0ABN7RUK4</accession>
<keyword evidence="4 10" id="KW-1133">Transmembrane helix</keyword>
<evidence type="ECO:0000256" key="3">
    <source>
        <dbReference type="ARBA" id="ARBA00022692"/>
    </source>
</evidence>
<feature type="transmembrane region" description="Helical" evidence="10">
    <location>
        <begin position="232"/>
        <end position="253"/>
    </location>
</feature>
<feature type="transmembrane region" description="Helical" evidence="10">
    <location>
        <begin position="172"/>
        <end position="191"/>
    </location>
</feature>
<name>A0ABN7RUK4_OIKDI</name>
<dbReference type="InterPro" id="IPR017452">
    <property type="entry name" value="GPCR_Rhodpsn_7TM"/>
</dbReference>
<comment type="subcellular location">
    <subcellularLocation>
        <location evidence="1">Cell membrane</location>
        <topology evidence="1">Multi-pass membrane protein</topology>
    </subcellularLocation>
</comment>
<evidence type="ECO:0000256" key="9">
    <source>
        <dbReference type="SAM" id="MobiDB-lite"/>
    </source>
</evidence>
<sequence length="458" mass="52139">MILQIAGNLIYLITYLKHKKLRKKRHYLIRTSYSFIDLTSALVELPMAVIYLLKELDYENYNYYADVCSMSDSWVAVVCGTVTLTLIICSHILWMQVDRYIAICHPFIYSQKSMYSSRHIIYCLVITWLVSGVLSVIPVMSNSVHFVLSPTLLVYIAYPDEAVREVRTWKKMTVHGTVFVLPFLLSVAFAVRTGKEVLKILNSANGPMIFDFMKDKVKKENSDATAVFKMTLLWNFCYSICIIPFITVTVLMYEGILNCSSLPLPFFLSFYLTHLNGMINLFMHFYQDEVFISIFRESLPRMCRPVQVNSSHGSRRESKVHWQLDDCLVEYYKADKTGKRPFRVIKPVDENGRKLSLATIGSSRQGSISHGFHIPRVPSGSCVTQVTEIPGSINIGSTRRGSFLTIGSITRQSFSAECAVPNLQTIVQEEEDALLEVRPSSNDPLNSEPEENESDSEN</sequence>
<gene>
    <name evidence="12" type="ORF">OKIOD_LOCUS1984</name>
</gene>
<dbReference type="EMBL" id="OU015568">
    <property type="protein sequence ID" value="CAG5083639.1"/>
    <property type="molecule type" value="Genomic_DNA"/>
</dbReference>
<keyword evidence="3 10" id="KW-0812">Transmembrane</keyword>